<evidence type="ECO:0000256" key="2">
    <source>
        <dbReference type="ARBA" id="ARBA00010617"/>
    </source>
</evidence>
<dbReference type="GO" id="GO:0004497">
    <property type="term" value="F:monooxygenase activity"/>
    <property type="evidence" value="ECO:0007669"/>
    <property type="project" value="UniProtKB-KW"/>
</dbReference>
<sequence>ICAKLIVVKTIEAFYNLYLHPLRKYPGPLLARATGLWYIYHLCNGSLTQATSDAHTKYGKIIRVGPRDLDYTDPRAWSDIYGHLGASENAKDSRELIFESDEVDIVGAPRMKHSALRRLLAHGFSDKALRDQQPVIQLYVDQLIQKFRAHASEGKAVNVTDWYSFVLFDITGHLVYGESFDCCQSERNHPWVQMLKDYVVAAAFIFAVQRIGFATSSFWQMVPAKYRKSRPKHHELVHLKLLRRLETKPEYSDLSQNMINAYEAGQLSLEDLTVNARVLVIAGACMEKL</sequence>
<dbReference type="PANTHER" id="PTHR24305:SF230">
    <property type="entry name" value="P450, PUTATIVE (EUROFUNG)-RELATED"/>
    <property type="match status" value="1"/>
</dbReference>
<evidence type="ECO:0000256" key="1">
    <source>
        <dbReference type="ARBA" id="ARBA00001971"/>
    </source>
</evidence>
<evidence type="ECO:0000256" key="4">
    <source>
        <dbReference type="ARBA" id="ARBA00022723"/>
    </source>
</evidence>
<accession>A0A8H6RR50</accession>
<dbReference type="GO" id="GO:0016705">
    <property type="term" value="F:oxidoreductase activity, acting on paired donors, with incorporation or reduction of molecular oxygen"/>
    <property type="evidence" value="ECO:0007669"/>
    <property type="project" value="InterPro"/>
</dbReference>
<evidence type="ECO:0000256" key="6">
    <source>
        <dbReference type="ARBA" id="ARBA00023004"/>
    </source>
</evidence>
<evidence type="ECO:0000256" key="7">
    <source>
        <dbReference type="ARBA" id="ARBA00023033"/>
    </source>
</evidence>
<evidence type="ECO:0000313" key="8">
    <source>
        <dbReference type="EMBL" id="KAF7194721.1"/>
    </source>
</evidence>
<name>A0A8H6RR50_9PEZI</name>
<dbReference type="SUPFAM" id="SSF48264">
    <property type="entry name" value="Cytochrome P450"/>
    <property type="match status" value="1"/>
</dbReference>
<protein>
    <submittedName>
        <fullName evidence="8">Cytochrome P450 monooxygenase</fullName>
    </submittedName>
</protein>
<evidence type="ECO:0000256" key="3">
    <source>
        <dbReference type="ARBA" id="ARBA00022617"/>
    </source>
</evidence>
<organism evidence="8 9">
    <name type="scientific">Pseudocercospora fuligena</name>
    <dbReference type="NCBI Taxonomy" id="685502"/>
    <lineage>
        <taxon>Eukaryota</taxon>
        <taxon>Fungi</taxon>
        <taxon>Dikarya</taxon>
        <taxon>Ascomycota</taxon>
        <taxon>Pezizomycotina</taxon>
        <taxon>Dothideomycetes</taxon>
        <taxon>Dothideomycetidae</taxon>
        <taxon>Mycosphaerellales</taxon>
        <taxon>Mycosphaerellaceae</taxon>
        <taxon>Pseudocercospora</taxon>
    </lineage>
</organism>
<proteinExistence type="inferred from homology"/>
<reference evidence="8" key="1">
    <citation type="submission" date="2020-04" db="EMBL/GenBank/DDBJ databases">
        <title>Draft genome resource of the tomato pathogen Pseudocercospora fuligena.</title>
        <authorList>
            <person name="Zaccaron A."/>
        </authorList>
    </citation>
    <scope>NUCLEOTIDE SEQUENCE</scope>
    <source>
        <strain evidence="8">PF001</strain>
    </source>
</reference>
<dbReference type="GO" id="GO:0020037">
    <property type="term" value="F:heme binding"/>
    <property type="evidence" value="ECO:0007669"/>
    <property type="project" value="InterPro"/>
</dbReference>
<dbReference type="InterPro" id="IPR001128">
    <property type="entry name" value="Cyt_P450"/>
</dbReference>
<keyword evidence="6" id="KW-0408">Iron</keyword>
<feature type="non-terminal residue" evidence="8">
    <location>
        <position position="289"/>
    </location>
</feature>
<evidence type="ECO:0000256" key="5">
    <source>
        <dbReference type="ARBA" id="ARBA00023002"/>
    </source>
</evidence>
<evidence type="ECO:0000313" key="9">
    <source>
        <dbReference type="Proteomes" id="UP000660729"/>
    </source>
</evidence>
<dbReference type="Gene3D" id="1.10.630.10">
    <property type="entry name" value="Cytochrome P450"/>
    <property type="match status" value="1"/>
</dbReference>
<keyword evidence="9" id="KW-1185">Reference proteome</keyword>
<comment type="caution">
    <text evidence="8">The sequence shown here is derived from an EMBL/GenBank/DDBJ whole genome shotgun (WGS) entry which is preliminary data.</text>
</comment>
<keyword evidence="5" id="KW-0560">Oxidoreductase</keyword>
<dbReference type="GO" id="GO:0005506">
    <property type="term" value="F:iron ion binding"/>
    <property type="evidence" value="ECO:0007669"/>
    <property type="project" value="InterPro"/>
</dbReference>
<dbReference type="PANTHER" id="PTHR24305">
    <property type="entry name" value="CYTOCHROME P450"/>
    <property type="match status" value="1"/>
</dbReference>
<dbReference type="Pfam" id="PF00067">
    <property type="entry name" value="p450"/>
    <property type="match status" value="1"/>
</dbReference>
<dbReference type="InterPro" id="IPR050121">
    <property type="entry name" value="Cytochrome_P450_monoxygenase"/>
</dbReference>
<keyword evidence="3" id="KW-0349">Heme</keyword>
<comment type="similarity">
    <text evidence="2">Belongs to the cytochrome P450 family.</text>
</comment>
<comment type="cofactor">
    <cofactor evidence="1">
        <name>heme</name>
        <dbReference type="ChEBI" id="CHEBI:30413"/>
    </cofactor>
</comment>
<dbReference type="EMBL" id="JABCIY010000056">
    <property type="protein sequence ID" value="KAF7194721.1"/>
    <property type="molecule type" value="Genomic_DNA"/>
</dbReference>
<gene>
    <name evidence="8" type="ORF">HII31_03983</name>
</gene>
<dbReference type="InterPro" id="IPR036396">
    <property type="entry name" value="Cyt_P450_sf"/>
</dbReference>
<dbReference type="AlphaFoldDB" id="A0A8H6RR50"/>
<dbReference type="OrthoDB" id="1470350at2759"/>
<dbReference type="Proteomes" id="UP000660729">
    <property type="component" value="Unassembled WGS sequence"/>
</dbReference>
<keyword evidence="4" id="KW-0479">Metal-binding</keyword>
<keyword evidence="7 8" id="KW-0503">Monooxygenase</keyword>